<comment type="caution">
    <text evidence="1">Lacks conserved residue(s) required for the propagation of feature annotation.</text>
</comment>
<protein>
    <submittedName>
        <fullName evidence="5">EGF-like domain-containing protein</fullName>
    </submittedName>
</protein>
<sequence length="298" mass="34461">MPGYRFLTGWKIPFKKSFQVFPDPEIGIAFTAHYERYTYVGDKIDDVKVDINRRWEIKSSTDLKLSFLGHMLLAFSSDAKFPMCTSIISDRMNKYQPGTVFTCHEQRRLWDAFCCDSELYHDCQGNAKGSCQAIPGEEQCYIKYSMSVVNPPEPMFGQCLYNDFKRDEPCSCELCTSTYWTDWSDYDRNCGDAFRRRYRAPDKEPSLDCLKANKTCCVEVEMVYKGDCPCTWNEYTCYHGGTCYDIDEKRSACRCTALYTGVTCETRKLSIVFVRRLLKPVAKQGYILNDCRCSANCN</sequence>
<dbReference type="WBParaSite" id="SBAD_0000306801-mRNA-1">
    <property type="protein sequence ID" value="SBAD_0000306801-mRNA-1"/>
    <property type="gene ID" value="SBAD_0000306801"/>
</dbReference>
<evidence type="ECO:0000259" key="2">
    <source>
        <dbReference type="PROSITE" id="PS50026"/>
    </source>
</evidence>
<reference evidence="5" key="1">
    <citation type="submission" date="2016-06" db="UniProtKB">
        <authorList>
            <consortium name="WormBaseParasite"/>
        </authorList>
    </citation>
    <scope>IDENTIFICATION</scope>
</reference>
<feature type="disulfide bond" evidence="1">
    <location>
        <begin position="255"/>
        <end position="264"/>
    </location>
</feature>
<organism evidence="5">
    <name type="scientific">Soboliphyme baturini</name>
    <dbReference type="NCBI Taxonomy" id="241478"/>
    <lineage>
        <taxon>Eukaryota</taxon>
        <taxon>Metazoa</taxon>
        <taxon>Ecdysozoa</taxon>
        <taxon>Nematoda</taxon>
        <taxon>Enoplea</taxon>
        <taxon>Dorylaimia</taxon>
        <taxon>Dioctophymatida</taxon>
        <taxon>Dioctophymatoidea</taxon>
        <taxon>Soboliphymatidae</taxon>
        <taxon>Soboliphyme</taxon>
    </lineage>
</organism>
<dbReference type="PROSITE" id="PS50026">
    <property type="entry name" value="EGF_3"/>
    <property type="match status" value="1"/>
</dbReference>
<evidence type="ECO:0000313" key="5">
    <source>
        <dbReference type="WBParaSite" id="SBAD_0000306801-mRNA-1"/>
    </source>
</evidence>
<keyword evidence="1" id="KW-1015">Disulfide bond</keyword>
<accession>A0A183IH34</accession>
<evidence type="ECO:0000256" key="1">
    <source>
        <dbReference type="PROSITE-ProRule" id="PRU00076"/>
    </source>
</evidence>
<evidence type="ECO:0000313" key="3">
    <source>
        <dbReference type="EMBL" id="VDO99411.1"/>
    </source>
</evidence>
<dbReference type="InterPro" id="IPR000742">
    <property type="entry name" value="EGF"/>
</dbReference>
<reference evidence="3 4" key="2">
    <citation type="submission" date="2018-11" db="EMBL/GenBank/DDBJ databases">
        <authorList>
            <consortium name="Pathogen Informatics"/>
        </authorList>
    </citation>
    <scope>NUCLEOTIDE SEQUENCE [LARGE SCALE GENOMIC DNA]</scope>
</reference>
<dbReference type="SUPFAM" id="SSF57196">
    <property type="entry name" value="EGF/Laminin"/>
    <property type="match status" value="1"/>
</dbReference>
<keyword evidence="1" id="KW-0245">EGF-like domain</keyword>
<keyword evidence="4" id="KW-1185">Reference proteome</keyword>
<dbReference type="Proteomes" id="UP000270296">
    <property type="component" value="Unassembled WGS sequence"/>
</dbReference>
<evidence type="ECO:0000313" key="4">
    <source>
        <dbReference type="Proteomes" id="UP000270296"/>
    </source>
</evidence>
<feature type="domain" description="EGF-like" evidence="2">
    <location>
        <begin position="229"/>
        <end position="265"/>
    </location>
</feature>
<dbReference type="AlphaFoldDB" id="A0A183IH34"/>
<dbReference type="PROSITE" id="PS00022">
    <property type="entry name" value="EGF_1"/>
    <property type="match status" value="1"/>
</dbReference>
<dbReference type="EMBL" id="UZAM01007482">
    <property type="protein sequence ID" value="VDO99411.1"/>
    <property type="molecule type" value="Genomic_DNA"/>
</dbReference>
<dbReference type="Gene3D" id="2.10.25.10">
    <property type="entry name" value="Laminin"/>
    <property type="match status" value="1"/>
</dbReference>
<gene>
    <name evidence="3" type="ORF">SBAD_LOCUS2929</name>
</gene>
<proteinExistence type="predicted"/>
<name>A0A183IH34_9BILA</name>